<evidence type="ECO:0000256" key="1">
    <source>
        <dbReference type="ARBA" id="ARBA00000189"/>
    </source>
</evidence>
<evidence type="ECO:0000256" key="7">
    <source>
        <dbReference type="ARBA" id="ARBA00023004"/>
    </source>
</evidence>
<evidence type="ECO:0000256" key="2">
    <source>
        <dbReference type="ARBA" id="ARBA00001970"/>
    </source>
</evidence>
<protein>
    <recommendedName>
        <fullName evidence="11">Plant heme peroxidase family profile domain-containing protein</fullName>
    </recommendedName>
</protein>
<keyword evidence="5 9" id="KW-0479">Metal-binding</keyword>
<keyword evidence="3" id="KW-0575">Peroxidase</keyword>
<feature type="binding site" evidence="9">
    <location>
        <position position="62"/>
    </location>
    <ligand>
        <name>Ca(2+)</name>
        <dbReference type="ChEBI" id="CHEBI:29108"/>
        <label>1</label>
    </ligand>
</feature>
<keyword evidence="4" id="KW-0349">Heme</keyword>
<dbReference type="GO" id="GO:0046872">
    <property type="term" value="F:metal ion binding"/>
    <property type="evidence" value="ECO:0007669"/>
    <property type="project" value="UniProtKB-KW"/>
</dbReference>
<dbReference type="Proteomes" id="UP000631114">
    <property type="component" value="Unassembled WGS sequence"/>
</dbReference>
<accession>A0A835HLP8</accession>
<dbReference type="PANTHER" id="PTHR31388">
    <property type="entry name" value="PEROXIDASE 72-RELATED"/>
    <property type="match status" value="1"/>
</dbReference>
<evidence type="ECO:0000256" key="8">
    <source>
        <dbReference type="PIRSR" id="PIRSR600823-1"/>
    </source>
</evidence>
<comment type="caution">
    <text evidence="12">The sequence shown here is derived from an EMBL/GenBank/DDBJ whole genome shotgun (WGS) entry which is preliminary data.</text>
</comment>
<evidence type="ECO:0000256" key="3">
    <source>
        <dbReference type="ARBA" id="ARBA00022559"/>
    </source>
</evidence>
<dbReference type="PANTHER" id="PTHR31388:SF139">
    <property type="entry name" value="PEROXIDASE 53"/>
    <property type="match status" value="1"/>
</dbReference>
<feature type="active site" description="Proton acceptor" evidence="8">
    <location>
        <position position="61"/>
    </location>
</feature>
<proteinExistence type="predicted"/>
<feature type="chain" id="PRO_5032285375" description="Plant heme peroxidase family profile domain-containing protein" evidence="10">
    <location>
        <begin position="20"/>
        <end position="75"/>
    </location>
</feature>
<evidence type="ECO:0000256" key="9">
    <source>
        <dbReference type="PIRSR" id="PIRSR600823-3"/>
    </source>
</evidence>
<evidence type="ECO:0000313" key="13">
    <source>
        <dbReference type="Proteomes" id="UP000631114"/>
    </source>
</evidence>
<sequence length="75" mass="8390">MKMMAAVSFSVLLLGIGNAQLSTEYNKKTCPNVSSVVEDVVKEAMKRDARITTSLICLHFHDCFVQVSNTELLRR</sequence>
<keyword evidence="6" id="KW-0560">Oxidoreductase</keyword>
<evidence type="ECO:0000256" key="10">
    <source>
        <dbReference type="SAM" id="SignalP"/>
    </source>
</evidence>
<dbReference type="InterPro" id="IPR002016">
    <property type="entry name" value="Haem_peroxidase"/>
</dbReference>
<evidence type="ECO:0000256" key="4">
    <source>
        <dbReference type="ARBA" id="ARBA00022617"/>
    </source>
</evidence>
<feature type="signal peptide" evidence="10">
    <location>
        <begin position="1"/>
        <end position="19"/>
    </location>
</feature>
<evidence type="ECO:0000259" key="11">
    <source>
        <dbReference type="PROSITE" id="PS50873"/>
    </source>
</evidence>
<keyword evidence="9" id="KW-0106">Calcium</keyword>
<gene>
    <name evidence="12" type="ORF">IFM89_011215</name>
</gene>
<dbReference type="Gene3D" id="1.10.520.10">
    <property type="match status" value="1"/>
</dbReference>
<dbReference type="InterPro" id="IPR000823">
    <property type="entry name" value="Peroxidase_pln"/>
</dbReference>
<dbReference type="GO" id="GO:0020037">
    <property type="term" value="F:heme binding"/>
    <property type="evidence" value="ECO:0007669"/>
    <property type="project" value="InterPro"/>
</dbReference>
<organism evidence="12 13">
    <name type="scientific">Coptis chinensis</name>
    <dbReference type="NCBI Taxonomy" id="261450"/>
    <lineage>
        <taxon>Eukaryota</taxon>
        <taxon>Viridiplantae</taxon>
        <taxon>Streptophyta</taxon>
        <taxon>Embryophyta</taxon>
        <taxon>Tracheophyta</taxon>
        <taxon>Spermatophyta</taxon>
        <taxon>Magnoliopsida</taxon>
        <taxon>Ranunculales</taxon>
        <taxon>Ranunculaceae</taxon>
        <taxon>Coptidoideae</taxon>
        <taxon>Coptis</taxon>
    </lineage>
</organism>
<comment type="catalytic activity">
    <reaction evidence="1">
        <text>2 a phenolic donor + H2O2 = 2 a phenolic radical donor + 2 H2O</text>
        <dbReference type="Rhea" id="RHEA:56136"/>
        <dbReference type="ChEBI" id="CHEBI:15377"/>
        <dbReference type="ChEBI" id="CHEBI:16240"/>
        <dbReference type="ChEBI" id="CHEBI:139520"/>
        <dbReference type="ChEBI" id="CHEBI:139521"/>
        <dbReference type="EC" id="1.11.1.7"/>
    </reaction>
</comment>
<name>A0A835HLP8_9MAGN</name>
<keyword evidence="10" id="KW-0732">Signal</keyword>
<dbReference type="InterPro" id="IPR010255">
    <property type="entry name" value="Haem_peroxidase_sf"/>
</dbReference>
<feature type="domain" description="Plant heme peroxidase family profile" evidence="11">
    <location>
        <begin position="20"/>
        <end position="75"/>
    </location>
</feature>
<dbReference type="PRINTS" id="PR00461">
    <property type="entry name" value="PLPEROXIDASE"/>
</dbReference>
<dbReference type="OrthoDB" id="2113341at2759"/>
<evidence type="ECO:0000256" key="5">
    <source>
        <dbReference type="ARBA" id="ARBA00022723"/>
    </source>
</evidence>
<keyword evidence="13" id="KW-1185">Reference proteome</keyword>
<dbReference type="GO" id="GO:0006979">
    <property type="term" value="P:response to oxidative stress"/>
    <property type="evidence" value="ECO:0007669"/>
    <property type="project" value="InterPro"/>
</dbReference>
<evidence type="ECO:0000313" key="12">
    <source>
        <dbReference type="EMBL" id="KAF9600632.1"/>
    </source>
</evidence>
<dbReference type="SUPFAM" id="SSF48113">
    <property type="entry name" value="Heme-dependent peroxidases"/>
    <property type="match status" value="1"/>
</dbReference>
<comment type="cofactor">
    <cofactor evidence="9">
        <name>Ca(2+)</name>
        <dbReference type="ChEBI" id="CHEBI:29108"/>
    </cofactor>
    <text evidence="9">Binds 2 calcium ions per subunit.</text>
</comment>
<dbReference type="PROSITE" id="PS50873">
    <property type="entry name" value="PEROXIDASE_4"/>
    <property type="match status" value="1"/>
</dbReference>
<dbReference type="GO" id="GO:0140825">
    <property type="term" value="F:lactoperoxidase activity"/>
    <property type="evidence" value="ECO:0007669"/>
    <property type="project" value="UniProtKB-EC"/>
</dbReference>
<keyword evidence="7" id="KW-0408">Iron</keyword>
<dbReference type="AlphaFoldDB" id="A0A835HLP8"/>
<dbReference type="EMBL" id="JADFTS010000006">
    <property type="protein sequence ID" value="KAF9600632.1"/>
    <property type="molecule type" value="Genomic_DNA"/>
</dbReference>
<comment type="cofactor">
    <cofactor evidence="2">
        <name>heme b</name>
        <dbReference type="ChEBI" id="CHEBI:60344"/>
    </cofactor>
</comment>
<evidence type="ECO:0000256" key="6">
    <source>
        <dbReference type="ARBA" id="ARBA00023002"/>
    </source>
</evidence>
<feature type="binding site" evidence="9">
    <location>
        <position position="65"/>
    </location>
    <ligand>
        <name>Ca(2+)</name>
        <dbReference type="ChEBI" id="CHEBI:29108"/>
        <label>1</label>
    </ligand>
</feature>
<reference evidence="12 13" key="1">
    <citation type="submission" date="2020-10" db="EMBL/GenBank/DDBJ databases">
        <title>The Coptis chinensis genome and diversification of protoberbering-type alkaloids.</title>
        <authorList>
            <person name="Wang B."/>
            <person name="Shu S."/>
            <person name="Song C."/>
            <person name="Liu Y."/>
        </authorList>
    </citation>
    <scope>NUCLEOTIDE SEQUENCE [LARGE SCALE GENOMIC DNA]</scope>
    <source>
        <strain evidence="12">HL-2020</strain>
        <tissue evidence="12">Leaf</tissue>
    </source>
</reference>